<feature type="compositionally biased region" description="Low complexity" evidence="1">
    <location>
        <begin position="348"/>
        <end position="368"/>
    </location>
</feature>
<organism evidence="2 3">
    <name type="scientific">Hohenbuehelia grisea</name>
    <dbReference type="NCBI Taxonomy" id="104357"/>
    <lineage>
        <taxon>Eukaryota</taxon>
        <taxon>Fungi</taxon>
        <taxon>Dikarya</taxon>
        <taxon>Basidiomycota</taxon>
        <taxon>Agaricomycotina</taxon>
        <taxon>Agaricomycetes</taxon>
        <taxon>Agaricomycetidae</taxon>
        <taxon>Agaricales</taxon>
        <taxon>Pleurotineae</taxon>
        <taxon>Pleurotaceae</taxon>
        <taxon>Hohenbuehelia</taxon>
    </lineage>
</organism>
<feature type="compositionally biased region" description="Low complexity" evidence="1">
    <location>
        <begin position="320"/>
        <end position="332"/>
    </location>
</feature>
<evidence type="ECO:0008006" key="4">
    <source>
        <dbReference type="Google" id="ProtNLM"/>
    </source>
</evidence>
<evidence type="ECO:0000313" key="3">
    <source>
        <dbReference type="Proteomes" id="UP001556367"/>
    </source>
</evidence>
<feature type="region of interest" description="Disordered" evidence="1">
    <location>
        <begin position="430"/>
        <end position="605"/>
    </location>
</feature>
<comment type="caution">
    <text evidence="2">The sequence shown here is derived from an EMBL/GenBank/DDBJ whole genome shotgun (WGS) entry which is preliminary data.</text>
</comment>
<feature type="compositionally biased region" description="Pro residues" evidence="1">
    <location>
        <begin position="333"/>
        <end position="347"/>
    </location>
</feature>
<feature type="compositionally biased region" description="Basic residues" evidence="1">
    <location>
        <begin position="114"/>
        <end position="127"/>
    </location>
</feature>
<accession>A0ABR3IZ36</accession>
<feature type="compositionally biased region" description="Polar residues" evidence="1">
    <location>
        <begin position="129"/>
        <end position="138"/>
    </location>
</feature>
<feature type="region of interest" description="Disordered" evidence="1">
    <location>
        <begin position="319"/>
        <end position="385"/>
    </location>
</feature>
<reference evidence="3" key="1">
    <citation type="submission" date="2024-06" db="EMBL/GenBank/DDBJ databases">
        <title>Multi-omics analyses provide insights into the biosynthesis of the anticancer antibiotic pleurotin in Hohenbuehelia grisea.</title>
        <authorList>
            <person name="Weaver J.A."/>
            <person name="Alberti F."/>
        </authorList>
    </citation>
    <scope>NUCLEOTIDE SEQUENCE [LARGE SCALE GENOMIC DNA]</scope>
    <source>
        <strain evidence="3">T-177</strain>
    </source>
</reference>
<feature type="region of interest" description="Disordered" evidence="1">
    <location>
        <begin position="255"/>
        <end position="287"/>
    </location>
</feature>
<name>A0ABR3IZ36_9AGAR</name>
<feature type="compositionally biased region" description="Acidic residues" evidence="1">
    <location>
        <begin position="54"/>
        <end position="67"/>
    </location>
</feature>
<feature type="region of interest" description="Disordered" evidence="1">
    <location>
        <begin position="27"/>
        <end position="138"/>
    </location>
</feature>
<gene>
    <name evidence="2" type="ORF">HGRIS_010442</name>
</gene>
<feature type="compositionally biased region" description="Pro residues" evidence="1">
    <location>
        <begin position="518"/>
        <end position="528"/>
    </location>
</feature>
<feature type="compositionally biased region" description="Low complexity" evidence="1">
    <location>
        <begin position="259"/>
        <end position="287"/>
    </location>
</feature>
<protein>
    <recommendedName>
        <fullName evidence="4">Myb-like domain-containing protein</fullName>
    </recommendedName>
</protein>
<evidence type="ECO:0000313" key="2">
    <source>
        <dbReference type="EMBL" id="KAL0948637.1"/>
    </source>
</evidence>
<feature type="compositionally biased region" description="Polar residues" evidence="1">
    <location>
        <begin position="38"/>
        <end position="48"/>
    </location>
</feature>
<feature type="compositionally biased region" description="Pro residues" evidence="1">
    <location>
        <begin position="472"/>
        <end position="485"/>
    </location>
</feature>
<sequence>MDNPQHYQPLSYALHAPLAASAQPTYASNGAYRKHSSHSTATPSNATISHHREEEEEEDDDDDEGLVEEQLNHNTGSGPASPKPKIEGPRIVQAPSGLPPPQSQPAPEVEGKRRPGRPRGSRNKKRTIPGTTVTQGVITPTYQQQPLQSAASSSTAPPQLPEVNAQNQQYYEFQWRMLNLCAEFYGAAEELVKGTPPLVVSQCYQMGPGSKVDPLVMLGEAKRICDTLLANPSRLIANPPPPMYPVVPALYQPPPAPAPTATTTTTAAPTTASPAATTTNGAAATTSPASYATTYGTQYMPYYQYSSYAPGTTFFPAHPPTVTATPTQTSAPAAPPAASSPPQPPAPQASTSSGPSVSAPSTTPGTSVMSPLGPGVQGTWSEDEVERLKKLAEESKAKTPSGEIDWDWVVSSWGHGRTRHQILIKATSLGLKESSGRGVKRRRETDAGDASNTSNPSMPPTPRSANTTITSNPPPPPPPVAPELPPTSASPALSHSTSTPAPSPALQHQSRPMSSKGHPPPLITPMPMPVSATTTPQPRSASSLAWPMPTVAASHAPVITTSSSDNQQRVSYYRQRASAPEPPKPVPANHPFMYQPTPRHKENGK</sequence>
<dbReference type="Proteomes" id="UP001556367">
    <property type="component" value="Unassembled WGS sequence"/>
</dbReference>
<feature type="compositionally biased region" description="Polar residues" evidence="1">
    <location>
        <begin position="559"/>
        <end position="570"/>
    </location>
</feature>
<keyword evidence="3" id="KW-1185">Reference proteome</keyword>
<proteinExistence type="predicted"/>
<feature type="compositionally biased region" description="Polar residues" evidence="1">
    <location>
        <begin position="531"/>
        <end position="543"/>
    </location>
</feature>
<dbReference type="EMBL" id="JASNQZ010000013">
    <property type="protein sequence ID" value="KAL0948637.1"/>
    <property type="molecule type" value="Genomic_DNA"/>
</dbReference>
<evidence type="ECO:0000256" key="1">
    <source>
        <dbReference type="SAM" id="MobiDB-lite"/>
    </source>
</evidence>
<feature type="compositionally biased region" description="Low complexity" evidence="1">
    <location>
        <begin position="486"/>
        <end position="506"/>
    </location>
</feature>